<dbReference type="InterPro" id="IPR017900">
    <property type="entry name" value="4Fe4S_Fe_S_CS"/>
</dbReference>
<keyword evidence="2" id="KW-0479">Metal-binding</keyword>
<dbReference type="PROSITE" id="PS51379">
    <property type="entry name" value="4FE4S_FER_2"/>
    <property type="match status" value="2"/>
</dbReference>
<dbReference type="AlphaFoldDB" id="A0A142V813"/>
<evidence type="ECO:0000256" key="3">
    <source>
        <dbReference type="ARBA" id="ARBA00023004"/>
    </source>
</evidence>
<evidence type="ECO:0000313" key="7">
    <source>
        <dbReference type="EMBL" id="AMU85898.1"/>
    </source>
</evidence>
<dbReference type="PANTHER" id="PTHR43177:SF3">
    <property type="entry name" value="PROTEIN NRFC HOMOLOG"/>
    <property type="match status" value="1"/>
</dbReference>
<organism evidence="7 9">
    <name type="scientific">Dehalococcoides mccartyi</name>
    <dbReference type="NCBI Taxonomy" id="61435"/>
    <lineage>
        <taxon>Bacteria</taxon>
        <taxon>Bacillati</taxon>
        <taxon>Chloroflexota</taxon>
        <taxon>Dehalococcoidia</taxon>
        <taxon>Dehalococcoidales</taxon>
        <taxon>Dehalococcoidaceae</taxon>
        <taxon>Dehalococcoides</taxon>
    </lineage>
</organism>
<dbReference type="InterPro" id="IPR006311">
    <property type="entry name" value="TAT_signal"/>
</dbReference>
<dbReference type="SUPFAM" id="SSF54862">
    <property type="entry name" value="4Fe-4S ferredoxins"/>
    <property type="match status" value="1"/>
</dbReference>
<evidence type="ECO:0000256" key="4">
    <source>
        <dbReference type="ARBA" id="ARBA00023014"/>
    </source>
</evidence>
<dbReference type="EMBL" id="CP011127">
    <property type="protein sequence ID" value="AMU85898.1"/>
    <property type="molecule type" value="Genomic_DNA"/>
</dbReference>
<name>A0A142V813_9CHLR</name>
<dbReference type="GO" id="GO:0046872">
    <property type="term" value="F:metal ion binding"/>
    <property type="evidence" value="ECO:0007669"/>
    <property type="project" value="UniProtKB-KW"/>
</dbReference>
<dbReference type="EMBL" id="PHFD01000083">
    <property type="protein sequence ID" value="PKH47767.1"/>
    <property type="molecule type" value="Genomic_DNA"/>
</dbReference>
<dbReference type="Proteomes" id="UP000233649">
    <property type="component" value="Unassembled WGS sequence"/>
</dbReference>
<dbReference type="PATRIC" id="fig|61435.13.peg.104"/>
<feature type="domain" description="4Fe-4S ferredoxin-type" evidence="6">
    <location>
        <begin position="93"/>
        <end position="123"/>
    </location>
</feature>
<dbReference type="PANTHER" id="PTHR43177">
    <property type="entry name" value="PROTEIN NRFC"/>
    <property type="match status" value="1"/>
</dbReference>
<sequence length="312" mass="34587">MTDKGKKGTTRSTHPPTRRDFIKSSGGVLGLAAITKLDERTQNFSAAVAPPSTVSFPPEETAFIPNSTKEDPLIRMQAELRRAMQKPAAERHWAMVINLRKCVGCHACTEACVSENKLPPGVIYRFVMDEEIGQYPNVSRRFTPRPCMHCDNPPCTQVCPVGATFKQADGTVVIDYQRCIGCRFCIVACPYTARTMDYGDNYLEDEPEDSGLVLGYEQGGVWQSASNFEYGNEHSRTPKRDSPIGNARKCHFCLHRLEKGMLPACVTTCIGRVNYFGDSNDPDSLVSELIANPGIIQLKSELGTDPSVYYLF</sequence>
<feature type="domain" description="4Fe-4S ferredoxin-type" evidence="6">
    <location>
        <begin position="170"/>
        <end position="199"/>
    </location>
</feature>
<gene>
    <name evidence="8" type="ORF">CVH13_00257</name>
    <name evidence="7" type="ORF">Dm11a5_0066</name>
</gene>
<protein>
    <submittedName>
        <fullName evidence="8">(4Fe-4S)-binding protein</fullName>
    </submittedName>
    <submittedName>
        <fullName evidence="7">Molybdopterin oxidoreductase, iron-sulfur-binding subunit</fullName>
    </submittedName>
</protein>
<keyword evidence="1" id="KW-0004">4Fe-4S</keyword>
<evidence type="ECO:0000256" key="1">
    <source>
        <dbReference type="ARBA" id="ARBA00022485"/>
    </source>
</evidence>
<dbReference type="OrthoDB" id="9779457at2"/>
<evidence type="ECO:0000313" key="9">
    <source>
        <dbReference type="Proteomes" id="UP000076394"/>
    </source>
</evidence>
<dbReference type="PROSITE" id="PS00198">
    <property type="entry name" value="4FE4S_FER_1"/>
    <property type="match status" value="1"/>
</dbReference>
<evidence type="ECO:0000313" key="10">
    <source>
        <dbReference type="Proteomes" id="UP000233649"/>
    </source>
</evidence>
<proteinExistence type="predicted"/>
<accession>A0A142V813</accession>
<dbReference type="RefSeq" id="WP_011308738.1">
    <property type="nucleotide sequence ID" value="NZ_CP011127.1"/>
</dbReference>
<reference evidence="7 9" key="1">
    <citation type="submission" date="2015-03" db="EMBL/GenBank/DDBJ databases">
        <title>Genomic characterization of Dehalococcoides mccartyi strain 11a5, an unusal plasmid-containing chloroethene dechlorinator.</title>
        <authorList>
            <person name="Zhao S."/>
            <person name="Ding C."/>
            <person name="He J."/>
        </authorList>
    </citation>
    <scope>NUCLEOTIDE SEQUENCE [LARGE SCALE GENOMIC DNA]</scope>
    <source>
        <strain evidence="7 9">11a5</strain>
    </source>
</reference>
<evidence type="ECO:0000256" key="5">
    <source>
        <dbReference type="SAM" id="MobiDB-lite"/>
    </source>
</evidence>
<keyword evidence="3" id="KW-0408">Iron</keyword>
<reference evidence="8 10" key="2">
    <citation type="journal article" date="2017" name="FEMS Microbiol. Ecol.">
        <title>Reconstructed genomes of novel Dehalococcoides mccartyi strains from 1,2,3,4-tetrachlorodibenzo-p-dioxin-dechlorinating enrichment cultures reveal divergent reductive dehalogenase gene profiles.</title>
        <authorList>
            <person name="Dam H.T."/>
            <person name="Vollmers J."/>
            <person name="Kaster A.K."/>
            <person name="Haggblom M.M."/>
        </authorList>
    </citation>
    <scope>NUCLEOTIDE SEQUENCE [LARGE SCALE GENOMIC DNA]</scope>
    <source>
        <strain evidence="8 10">H1-3-2.001</strain>
    </source>
</reference>
<keyword evidence="4" id="KW-0411">Iron-sulfur</keyword>
<evidence type="ECO:0000313" key="8">
    <source>
        <dbReference type="EMBL" id="PKH47767.1"/>
    </source>
</evidence>
<dbReference type="Gene3D" id="3.30.70.20">
    <property type="match status" value="2"/>
</dbReference>
<dbReference type="CDD" id="cd10551">
    <property type="entry name" value="PsrB"/>
    <property type="match status" value="1"/>
</dbReference>
<dbReference type="Pfam" id="PF13247">
    <property type="entry name" value="Fer4_11"/>
    <property type="match status" value="2"/>
</dbReference>
<evidence type="ECO:0000256" key="2">
    <source>
        <dbReference type="ARBA" id="ARBA00022723"/>
    </source>
</evidence>
<dbReference type="Proteomes" id="UP000076394">
    <property type="component" value="Chromosome"/>
</dbReference>
<dbReference type="InterPro" id="IPR017896">
    <property type="entry name" value="4Fe4S_Fe-S-bd"/>
</dbReference>
<feature type="region of interest" description="Disordered" evidence="5">
    <location>
        <begin position="1"/>
        <end position="22"/>
    </location>
</feature>
<dbReference type="InterPro" id="IPR050954">
    <property type="entry name" value="ET_IronSulfur_Cluster-Binding"/>
</dbReference>
<dbReference type="GO" id="GO:0051539">
    <property type="term" value="F:4 iron, 4 sulfur cluster binding"/>
    <property type="evidence" value="ECO:0007669"/>
    <property type="project" value="UniProtKB-KW"/>
</dbReference>
<evidence type="ECO:0000259" key="6">
    <source>
        <dbReference type="PROSITE" id="PS51379"/>
    </source>
</evidence>
<dbReference type="PROSITE" id="PS51318">
    <property type="entry name" value="TAT"/>
    <property type="match status" value="1"/>
</dbReference>